<organism evidence="3 4">
    <name type="scientific">Ureaplasma zalophigenitalium</name>
    <dbReference type="NCBI Taxonomy" id="907723"/>
    <lineage>
        <taxon>Bacteria</taxon>
        <taxon>Bacillati</taxon>
        <taxon>Mycoplasmatota</taxon>
        <taxon>Mycoplasmoidales</taxon>
        <taxon>Mycoplasmoidaceae</taxon>
        <taxon>Ureaplasma</taxon>
    </lineage>
</organism>
<keyword evidence="1" id="KW-0159">Chromosome partition</keyword>
<dbReference type="PANTHER" id="PTHR33969">
    <property type="entry name" value="SEGREGATION AND CONDENSATION PROTEIN A"/>
    <property type="match status" value="1"/>
</dbReference>
<dbReference type="Gene3D" id="6.10.250.2410">
    <property type="match status" value="1"/>
</dbReference>
<dbReference type="InterPro" id="IPR003768">
    <property type="entry name" value="ScpA"/>
</dbReference>
<accession>A0ABT3BPE4</accession>
<name>A0ABT3BPE4_9BACT</name>
<gene>
    <name evidence="3" type="ORF">OF365_01725</name>
</gene>
<reference evidence="3 4" key="1">
    <citation type="journal article" date="2020" name="Int. J. Syst. Evol. Microbiol.">
        <title>Ureaplasma miroungigenitalium sp. nov. isolated from northern elephant seals (Mirounga angustirostris) and Ureaplasma zalophigenitalium sp. nov. isolated from California sea lions (Zalophus californianus).</title>
        <authorList>
            <person name="Volokhov D.V."/>
            <person name="Gulland F.M."/>
            <person name="Gao Y."/>
            <person name="Chizhikov V.E."/>
        </authorList>
    </citation>
    <scope>NUCLEOTIDE SEQUENCE [LARGE SCALE GENOMIC DNA]</scope>
    <source>
        <strain evidence="3 4">CSL7644-GEN</strain>
    </source>
</reference>
<evidence type="ECO:0000256" key="2">
    <source>
        <dbReference type="ARBA" id="ARBA00044777"/>
    </source>
</evidence>
<evidence type="ECO:0000313" key="4">
    <source>
        <dbReference type="Proteomes" id="UP001207252"/>
    </source>
</evidence>
<evidence type="ECO:0000256" key="1">
    <source>
        <dbReference type="ARBA" id="ARBA00022829"/>
    </source>
</evidence>
<protein>
    <recommendedName>
        <fullName evidence="2">Segregation and condensation protein A</fullName>
    </recommendedName>
</protein>
<evidence type="ECO:0000313" key="3">
    <source>
        <dbReference type="EMBL" id="MCV3754084.1"/>
    </source>
</evidence>
<keyword evidence="4" id="KW-1185">Reference proteome</keyword>
<sequence length="279" mass="33161">MDHNNTNKRLYLQLESYDGPLDVLVELVRMGRKSIQELDIVELANQYQKYVESNIDTLDDFDMISDYLFYASHLLRLKILSLLPNPSLLEQQKLEEDREDLIQRLIEYSNYKKAAHYLQDCYQWRTKMHDIPQKNYDDFIDEDAQYKPLPEQMPVNLLKTLMDQVILEYELAHTVVDLSFKNPDYKVYDVMINLVHYLKKQPSYTGNLLDFFKDQPRINKNRRFLVTSLLVILTLIYKEKLSLKTNEVDQIEVVLIDLDFNLNNIFTSEPTVKIGETYE</sequence>
<dbReference type="PANTHER" id="PTHR33969:SF2">
    <property type="entry name" value="SEGREGATION AND CONDENSATION PROTEIN A"/>
    <property type="match status" value="1"/>
</dbReference>
<dbReference type="RefSeq" id="WP_263817888.1">
    <property type="nucleotide sequence ID" value="NZ_JAOXHJ010000003.1"/>
</dbReference>
<comment type="caution">
    <text evidence="3">The sequence shown here is derived from an EMBL/GenBank/DDBJ whole genome shotgun (WGS) entry which is preliminary data.</text>
</comment>
<dbReference type="EMBL" id="JAOXHJ010000003">
    <property type="protein sequence ID" value="MCV3754084.1"/>
    <property type="molecule type" value="Genomic_DNA"/>
</dbReference>
<proteinExistence type="predicted"/>
<dbReference type="Proteomes" id="UP001207252">
    <property type="component" value="Unassembled WGS sequence"/>
</dbReference>
<dbReference type="Pfam" id="PF02616">
    <property type="entry name" value="SMC_ScpA"/>
    <property type="match status" value="1"/>
</dbReference>